<dbReference type="WBParaSite" id="L893_g6269.t1">
    <property type="protein sequence ID" value="L893_g6269.t1"/>
    <property type="gene ID" value="L893_g6269"/>
</dbReference>
<organism evidence="2 3">
    <name type="scientific">Steinernema glaseri</name>
    <dbReference type="NCBI Taxonomy" id="37863"/>
    <lineage>
        <taxon>Eukaryota</taxon>
        <taxon>Metazoa</taxon>
        <taxon>Ecdysozoa</taxon>
        <taxon>Nematoda</taxon>
        <taxon>Chromadorea</taxon>
        <taxon>Rhabditida</taxon>
        <taxon>Tylenchina</taxon>
        <taxon>Panagrolaimomorpha</taxon>
        <taxon>Strongyloidoidea</taxon>
        <taxon>Steinernematidae</taxon>
        <taxon>Steinernema</taxon>
    </lineage>
</organism>
<keyword evidence="1" id="KW-0472">Membrane</keyword>
<evidence type="ECO:0000313" key="2">
    <source>
        <dbReference type="Proteomes" id="UP000095287"/>
    </source>
</evidence>
<reference evidence="3" key="1">
    <citation type="submission" date="2016-11" db="UniProtKB">
        <authorList>
            <consortium name="WormBaseParasite"/>
        </authorList>
    </citation>
    <scope>IDENTIFICATION</scope>
</reference>
<accession>A0A1I8AJK8</accession>
<dbReference type="Proteomes" id="UP000095287">
    <property type="component" value="Unplaced"/>
</dbReference>
<keyword evidence="1" id="KW-1133">Transmembrane helix</keyword>
<sequence length="71" mass="8196">MGAIQKVEQDCFMFYEKWADIYADSKGQKEMHDRKEGVPKDPDFLIYILLNLPFKIGYGAVPLILNSNLLD</sequence>
<keyword evidence="2" id="KW-1185">Reference proteome</keyword>
<feature type="transmembrane region" description="Helical" evidence="1">
    <location>
        <begin position="44"/>
        <end position="65"/>
    </location>
</feature>
<keyword evidence="1" id="KW-0812">Transmembrane</keyword>
<dbReference type="AlphaFoldDB" id="A0A1I8AJK8"/>
<proteinExistence type="predicted"/>
<evidence type="ECO:0000256" key="1">
    <source>
        <dbReference type="SAM" id="Phobius"/>
    </source>
</evidence>
<name>A0A1I8AJK8_9BILA</name>
<protein>
    <submittedName>
        <fullName evidence="3">Transposase</fullName>
    </submittedName>
</protein>
<evidence type="ECO:0000313" key="3">
    <source>
        <dbReference type="WBParaSite" id="L893_g6269.t1"/>
    </source>
</evidence>